<evidence type="ECO:0000313" key="2">
    <source>
        <dbReference type="EMBL" id="MFD2672103.1"/>
    </source>
</evidence>
<sequence length="429" mass="48635">MRRNRETRTILVFTLAVLWLVGMLVLSGCDSGDHEDAEQGSAKANTSGAVSAGGSDTQEGTNETTDDTVDDEQVAKQTYLETEWGLTDGEKRALPATVILYEQPYAQTAVSYVDELKQGTQVEIIDAAPEEEMVKVRTTRQQGWVPAWMLMEKAQEMVEVTPYEMIVKQQTSFYLYPEQEEPYGFELEKGRVVQIQKEFDDWVEVDFLIGDAGYIDHRWMRKDRLMRYEDDQARDGLVIPGRTAYADFRFGVWIIGEEDGEYQVEGPGGATGTVPIEDFIPNPFANPLFELHYTHDEGMDRNWIVADVQEDHFVLERPAPTESDPDSQLDTDTETDTNGDPDAEVHRDAEGEAQVVTAEDSLILPFEDLLVSDTRSRLKPVLRYPTTDVELAITEKWVQQLMTDTAYREAVKEQLDQPFTVLTLSDFDL</sequence>
<gene>
    <name evidence="2" type="ORF">ACFSUC_10855</name>
</gene>
<feature type="region of interest" description="Disordered" evidence="1">
    <location>
        <begin position="32"/>
        <end position="72"/>
    </location>
</feature>
<reference evidence="3" key="1">
    <citation type="journal article" date="2019" name="Int. J. Syst. Evol. Microbiol.">
        <title>The Global Catalogue of Microorganisms (GCM) 10K type strain sequencing project: providing services to taxonomists for standard genome sequencing and annotation.</title>
        <authorList>
            <consortium name="The Broad Institute Genomics Platform"/>
            <consortium name="The Broad Institute Genome Sequencing Center for Infectious Disease"/>
            <person name="Wu L."/>
            <person name="Ma J."/>
        </authorList>
    </citation>
    <scope>NUCLEOTIDE SEQUENCE [LARGE SCALE GENOMIC DNA]</scope>
    <source>
        <strain evidence="3">KCTC 33676</strain>
    </source>
</reference>
<evidence type="ECO:0000256" key="1">
    <source>
        <dbReference type="SAM" id="MobiDB-lite"/>
    </source>
</evidence>
<organism evidence="2 3">
    <name type="scientific">Marinicrinis sediminis</name>
    <dbReference type="NCBI Taxonomy" id="1652465"/>
    <lineage>
        <taxon>Bacteria</taxon>
        <taxon>Bacillati</taxon>
        <taxon>Bacillota</taxon>
        <taxon>Bacilli</taxon>
        <taxon>Bacillales</taxon>
        <taxon>Paenibacillaceae</taxon>
    </lineage>
</organism>
<dbReference type="Proteomes" id="UP001597497">
    <property type="component" value="Unassembled WGS sequence"/>
</dbReference>
<proteinExistence type="predicted"/>
<evidence type="ECO:0008006" key="4">
    <source>
        <dbReference type="Google" id="ProtNLM"/>
    </source>
</evidence>
<accession>A0ABW5RAX9</accession>
<evidence type="ECO:0000313" key="3">
    <source>
        <dbReference type="Proteomes" id="UP001597497"/>
    </source>
</evidence>
<dbReference type="RefSeq" id="WP_379929606.1">
    <property type="nucleotide sequence ID" value="NZ_JBHUMM010000023.1"/>
</dbReference>
<comment type="caution">
    <text evidence="2">The sequence shown here is derived from an EMBL/GenBank/DDBJ whole genome shotgun (WGS) entry which is preliminary data.</text>
</comment>
<protein>
    <recommendedName>
        <fullName evidence="4">SH3 domain-containing protein</fullName>
    </recommendedName>
</protein>
<dbReference type="PROSITE" id="PS51257">
    <property type="entry name" value="PROKAR_LIPOPROTEIN"/>
    <property type="match status" value="1"/>
</dbReference>
<feature type="compositionally biased region" description="Polar residues" evidence="1">
    <location>
        <begin position="42"/>
        <end position="58"/>
    </location>
</feature>
<name>A0ABW5RAX9_9BACL</name>
<feature type="compositionally biased region" description="Acidic residues" evidence="1">
    <location>
        <begin position="323"/>
        <end position="342"/>
    </location>
</feature>
<keyword evidence="3" id="KW-1185">Reference proteome</keyword>
<dbReference type="EMBL" id="JBHUMM010000023">
    <property type="protein sequence ID" value="MFD2672103.1"/>
    <property type="molecule type" value="Genomic_DNA"/>
</dbReference>
<feature type="region of interest" description="Disordered" evidence="1">
    <location>
        <begin position="317"/>
        <end position="344"/>
    </location>
</feature>